<sequence length="171" mass="19019">MGRVIHGHSPEGRPSPEYRAYAAMKNRCLNRNQARYKDYGARGIGICSRWLHGDGELTGFQCFLVDMGTKPSPGHSLERRRNQDGYGPDNCVWATRTEQARNTRGGRIIDVCDHPMLLVEAVERWGAVSYDTTSMRLHRGWSAHDALFVPKGGKPGDADLMLYGVSAEVTA</sequence>
<proteinExistence type="predicted"/>
<comment type="caution">
    <text evidence="1">The sequence shown here is derived from an EMBL/GenBank/DDBJ whole genome shotgun (WGS) entry which is preliminary data.</text>
</comment>
<evidence type="ECO:0000313" key="2">
    <source>
        <dbReference type="Proteomes" id="UP001055108"/>
    </source>
</evidence>
<dbReference type="AlphaFoldDB" id="A0AA37MAU3"/>
<organism evidence="1 2">
    <name type="scientific">Methylobacterium gregans</name>
    <dbReference type="NCBI Taxonomy" id="374424"/>
    <lineage>
        <taxon>Bacteria</taxon>
        <taxon>Pseudomonadati</taxon>
        <taxon>Pseudomonadota</taxon>
        <taxon>Alphaproteobacteria</taxon>
        <taxon>Hyphomicrobiales</taxon>
        <taxon>Methylobacteriaceae</taxon>
        <taxon>Methylobacterium</taxon>
    </lineage>
</organism>
<evidence type="ECO:0000313" key="1">
    <source>
        <dbReference type="EMBL" id="GJD77984.1"/>
    </source>
</evidence>
<keyword evidence="2" id="KW-1185">Reference proteome</keyword>
<dbReference type="RefSeq" id="WP_238301715.1">
    <property type="nucleotide sequence ID" value="NZ_BPQM01000026.1"/>
</dbReference>
<name>A0AA37MAU3_9HYPH</name>
<dbReference type="Proteomes" id="UP001055108">
    <property type="component" value="Unassembled WGS sequence"/>
</dbReference>
<accession>A0AA37MAU3</accession>
<gene>
    <name evidence="1" type="ORF">NBEOAGPD_1196</name>
</gene>
<protein>
    <submittedName>
        <fullName evidence="1">Uncharacterized protein</fullName>
    </submittedName>
</protein>
<dbReference type="EMBL" id="BPQM01000026">
    <property type="protein sequence ID" value="GJD77984.1"/>
    <property type="molecule type" value="Genomic_DNA"/>
</dbReference>
<reference evidence="1" key="2">
    <citation type="submission" date="2021-08" db="EMBL/GenBank/DDBJ databases">
        <authorList>
            <person name="Tani A."/>
            <person name="Ola A."/>
            <person name="Ogura Y."/>
            <person name="Katsura K."/>
            <person name="Hayashi T."/>
        </authorList>
    </citation>
    <scope>NUCLEOTIDE SEQUENCE</scope>
    <source>
        <strain evidence="1">NBRC 103626</strain>
    </source>
</reference>
<reference evidence="1" key="1">
    <citation type="journal article" date="2016" name="Front. Microbiol.">
        <title>Genome Sequence of the Piezophilic, Mesophilic Sulfate-Reducing Bacterium Desulfovibrio indicus J2T.</title>
        <authorList>
            <person name="Cao J."/>
            <person name="Maignien L."/>
            <person name="Shao Z."/>
            <person name="Alain K."/>
            <person name="Jebbar M."/>
        </authorList>
    </citation>
    <scope>NUCLEOTIDE SEQUENCE</scope>
    <source>
        <strain evidence="1">NBRC 103626</strain>
    </source>
</reference>